<dbReference type="SUPFAM" id="SSF54427">
    <property type="entry name" value="NTF2-like"/>
    <property type="match status" value="1"/>
</dbReference>
<name>A0ABT3ZQH6_9BURK</name>
<dbReference type="Gene3D" id="3.10.450.50">
    <property type="match status" value="1"/>
</dbReference>
<dbReference type="InterPro" id="IPR009959">
    <property type="entry name" value="Cyclase_SnoaL-like"/>
</dbReference>
<dbReference type="Pfam" id="PF07366">
    <property type="entry name" value="SnoaL"/>
    <property type="match status" value="1"/>
</dbReference>
<gene>
    <name evidence="1" type="ORF">OVY01_13270</name>
</gene>
<reference evidence="1" key="1">
    <citation type="submission" date="2022-11" db="EMBL/GenBank/DDBJ databases">
        <title>Robbsia betulipollinis sp. nov., isolated from pollen of birch (Betula pendula).</title>
        <authorList>
            <person name="Shi H."/>
            <person name="Ambika Manirajan B."/>
            <person name="Ratering S."/>
            <person name="Geissler-Plaum R."/>
            <person name="Schnell S."/>
        </authorList>
    </citation>
    <scope>NUCLEOTIDE SEQUENCE</scope>
    <source>
        <strain evidence="1">Bb-Pol-6</strain>
    </source>
</reference>
<sequence>MTFHWPPEQNAGPEGIKPIIRSVIHAFPDVQITIHDMIQEPGKIGVHTEISGTQLGELFGISH</sequence>
<dbReference type="InterPro" id="IPR032710">
    <property type="entry name" value="NTF2-like_dom_sf"/>
</dbReference>
<dbReference type="RefSeq" id="WP_267848060.1">
    <property type="nucleotide sequence ID" value="NZ_JAPMXC010000002.1"/>
</dbReference>
<evidence type="ECO:0000313" key="1">
    <source>
        <dbReference type="EMBL" id="MCY0388190.1"/>
    </source>
</evidence>
<keyword evidence="2" id="KW-1185">Reference proteome</keyword>
<proteinExistence type="predicted"/>
<accession>A0ABT3ZQH6</accession>
<dbReference type="EMBL" id="JAPMXC010000002">
    <property type="protein sequence ID" value="MCY0388190.1"/>
    <property type="molecule type" value="Genomic_DNA"/>
</dbReference>
<organism evidence="1 2">
    <name type="scientific">Robbsia betulipollinis</name>
    <dbReference type="NCBI Taxonomy" id="2981849"/>
    <lineage>
        <taxon>Bacteria</taxon>
        <taxon>Pseudomonadati</taxon>
        <taxon>Pseudomonadota</taxon>
        <taxon>Betaproteobacteria</taxon>
        <taxon>Burkholderiales</taxon>
        <taxon>Burkholderiaceae</taxon>
        <taxon>Robbsia</taxon>
    </lineage>
</organism>
<comment type="caution">
    <text evidence="1">The sequence shown here is derived from an EMBL/GenBank/DDBJ whole genome shotgun (WGS) entry which is preliminary data.</text>
</comment>
<evidence type="ECO:0000313" key="2">
    <source>
        <dbReference type="Proteomes" id="UP001082899"/>
    </source>
</evidence>
<protein>
    <submittedName>
        <fullName evidence="1">Ester cyclase</fullName>
    </submittedName>
</protein>
<dbReference type="Proteomes" id="UP001082899">
    <property type="component" value="Unassembled WGS sequence"/>
</dbReference>